<reference evidence="3" key="1">
    <citation type="submission" date="2017-06" db="EMBL/GenBank/DDBJ databases">
        <title>Genome analysis of Fimbriiglobus ruber SP5, the first member of the order Planctomycetales with confirmed chitinolytic capability.</title>
        <authorList>
            <person name="Ravin N.V."/>
            <person name="Rakitin A.L."/>
            <person name="Ivanova A.A."/>
            <person name="Beletsky A.V."/>
            <person name="Kulichevskaya I.S."/>
            <person name="Mardanov A.V."/>
            <person name="Dedysh S.N."/>
        </authorList>
    </citation>
    <scope>NUCLEOTIDE SEQUENCE [LARGE SCALE GENOMIC DNA]</scope>
    <source>
        <strain evidence="3">SP5</strain>
    </source>
</reference>
<feature type="transmembrane region" description="Helical" evidence="1">
    <location>
        <begin position="318"/>
        <end position="339"/>
    </location>
</feature>
<evidence type="ECO:0000313" key="2">
    <source>
        <dbReference type="EMBL" id="OWK34820.1"/>
    </source>
</evidence>
<accession>A0A225CZP0</accession>
<proteinExistence type="predicted"/>
<keyword evidence="1" id="KW-1133">Transmembrane helix</keyword>
<protein>
    <submittedName>
        <fullName evidence="2">Uncharacterized protein</fullName>
    </submittedName>
</protein>
<keyword evidence="1" id="KW-0472">Membrane</keyword>
<keyword evidence="1" id="KW-0812">Transmembrane</keyword>
<comment type="caution">
    <text evidence="2">The sequence shown here is derived from an EMBL/GenBank/DDBJ whole genome shotgun (WGS) entry which is preliminary data.</text>
</comment>
<feature type="transmembrane region" description="Helical" evidence="1">
    <location>
        <begin position="345"/>
        <end position="365"/>
    </location>
</feature>
<dbReference type="AlphaFoldDB" id="A0A225CZP0"/>
<organism evidence="2 3">
    <name type="scientific">Fimbriiglobus ruber</name>
    <dbReference type="NCBI Taxonomy" id="1908690"/>
    <lineage>
        <taxon>Bacteria</taxon>
        <taxon>Pseudomonadati</taxon>
        <taxon>Planctomycetota</taxon>
        <taxon>Planctomycetia</taxon>
        <taxon>Gemmatales</taxon>
        <taxon>Gemmataceae</taxon>
        <taxon>Fimbriiglobus</taxon>
    </lineage>
</organism>
<gene>
    <name evidence="2" type="ORF">FRUB_09662</name>
</gene>
<keyword evidence="3" id="KW-1185">Reference proteome</keyword>
<evidence type="ECO:0000256" key="1">
    <source>
        <dbReference type="SAM" id="Phobius"/>
    </source>
</evidence>
<sequence length="718" mass="77989">MEQLIDRVTAAGDRVAQHRALAELYRAVAGGTQVAPVFHRLRVSEPDGPRYALEYLVRIDDPVPVTLAQAALPLLATKTLAVGLRLEAAGKLLAALPDDPRSVSPVVAAVTAGLSRSRTLERLLQLQSRVAVCTTLDAMVEAAEARVRLKCPKCSARRTRAGLIKHLWAKHRIVFEDGEARDPRPLMDEAVTAAATADDPTAIDETYLLSTVYYPDVATRQVFQALAARGDPDPTQTDRLLARAKEDGDGLCPVCLSPVPDPVGKLPPPAEVSDGQVHADGYGIEVIDGALGRDVVILDPLGPPTTRPESGSRRPPRLLAVAVALPVFALAIVSVTVHLRFAGPFWFALWLVLLGWCVYFANLIFRRPLPDRTDRAIDLAWRRLVPGIGRSAAAVRFLVRLCRASVGRGKPADRAQTVFELVEHATVLTKGHPEFAPFLAAARFLEVDDLARMGRERTPALIGLFEPFMAGEFPPGYAESVSEILLTTEDMTPGDVQRLGVLIVGSAFETGVQPADLTAVARYCPWFWRLALDTRANCLPLLHYVWRNRAAQPWAAVGSATTVFDFASEFPSASRRTLVDHPDTLLRIDFEPAVTEALGPVLLTARGLMVGGHTLDDPNASIEVVRTTLGNWLLDYGPHRIALSGRPDGYIPDVLKKWLRYRAAKLLPAARADRRGPGPWTTRLLAPLAVPCPLCGTVCVHRVGMLGTPWQAFAGRSG</sequence>
<dbReference type="EMBL" id="NIDE01000019">
    <property type="protein sequence ID" value="OWK34820.1"/>
    <property type="molecule type" value="Genomic_DNA"/>
</dbReference>
<name>A0A225CZP0_9BACT</name>
<dbReference type="Proteomes" id="UP000214646">
    <property type="component" value="Unassembled WGS sequence"/>
</dbReference>
<evidence type="ECO:0000313" key="3">
    <source>
        <dbReference type="Proteomes" id="UP000214646"/>
    </source>
</evidence>